<name>X6NY55_RETFI</name>
<feature type="compositionally biased region" description="Basic residues" evidence="1">
    <location>
        <begin position="403"/>
        <end position="412"/>
    </location>
</feature>
<feature type="compositionally biased region" description="Basic and acidic residues" evidence="1">
    <location>
        <begin position="205"/>
        <end position="214"/>
    </location>
</feature>
<feature type="compositionally biased region" description="Basic and acidic residues" evidence="1">
    <location>
        <begin position="368"/>
        <end position="380"/>
    </location>
</feature>
<sequence length="412" mass="45956">MYRGPSDNNTKRDFCLPIFDPILQRDSCAPKIDIVAQLGPSVPLFDIFPMGSFIADGNSCDLSKTKVSTIKHETSPLKWFDQNNNSGSDLQLNLPALENVPGCGSYYQDAHPQNTIDHNSDNMNHLNEKRMHSLLMSNLLSSKSPSMSIQPNSNSNDKSHNMAFFCNNVNNHPMSASLTTVEATTSAVSSRSNAADNNNIYNSDSNHEHKISKGTDVDVGVVDASAINSNNGIVSSNLHMIEEERDVFMSRFNDHESVSFDTNVENSNPNAEQTNKDYKTSLGLLTQSNVITSGGEEPARCDSEQTQEINLFNNFNSPINVELNLLSREHTFQPSEAEAVEMTEIDTFDLQHLCNIPNERTFSLSVNDGHEKQKLDDDNQSKNYNFENEAKIKQRTSDEVHNLHKKKVRAPQ</sequence>
<dbReference type="EMBL" id="ASPP01005606">
    <property type="protein sequence ID" value="ETO30227.1"/>
    <property type="molecule type" value="Genomic_DNA"/>
</dbReference>
<evidence type="ECO:0000313" key="3">
    <source>
        <dbReference type="Proteomes" id="UP000023152"/>
    </source>
</evidence>
<feature type="region of interest" description="Disordered" evidence="1">
    <location>
        <begin position="189"/>
        <end position="214"/>
    </location>
</feature>
<organism evidence="2 3">
    <name type="scientific">Reticulomyxa filosa</name>
    <dbReference type="NCBI Taxonomy" id="46433"/>
    <lineage>
        <taxon>Eukaryota</taxon>
        <taxon>Sar</taxon>
        <taxon>Rhizaria</taxon>
        <taxon>Retaria</taxon>
        <taxon>Foraminifera</taxon>
        <taxon>Monothalamids</taxon>
        <taxon>Reticulomyxidae</taxon>
        <taxon>Reticulomyxa</taxon>
    </lineage>
</organism>
<dbReference type="AlphaFoldDB" id="X6NY55"/>
<feature type="compositionally biased region" description="Polar residues" evidence="1">
    <location>
        <begin position="193"/>
        <end position="204"/>
    </location>
</feature>
<proteinExistence type="predicted"/>
<keyword evidence="3" id="KW-1185">Reference proteome</keyword>
<protein>
    <submittedName>
        <fullName evidence="2">RNA-binding region RNP-1 domain-containing protein</fullName>
    </submittedName>
</protein>
<evidence type="ECO:0000313" key="2">
    <source>
        <dbReference type="EMBL" id="ETO30227.1"/>
    </source>
</evidence>
<feature type="compositionally biased region" description="Basic and acidic residues" evidence="1">
    <location>
        <begin position="388"/>
        <end position="402"/>
    </location>
</feature>
<comment type="caution">
    <text evidence="2">The sequence shown here is derived from an EMBL/GenBank/DDBJ whole genome shotgun (WGS) entry which is preliminary data.</text>
</comment>
<dbReference type="Proteomes" id="UP000023152">
    <property type="component" value="Unassembled WGS sequence"/>
</dbReference>
<reference evidence="2 3" key="1">
    <citation type="journal article" date="2013" name="Curr. Biol.">
        <title>The Genome of the Foraminiferan Reticulomyxa filosa.</title>
        <authorList>
            <person name="Glockner G."/>
            <person name="Hulsmann N."/>
            <person name="Schleicher M."/>
            <person name="Noegel A.A."/>
            <person name="Eichinger L."/>
            <person name="Gallinger C."/>
            <person name="Pawlowski J."/>
            <person name="Sierra R."/>
            <person name="Euteneuer U."/>
            <person name="Pillet L."/>
            <person name="Moustafa A."/>
            <person name="Platzer M."/>
            <person name="Groth M."/>
            <person name="Szafranski K."/>
            <person name="Schliwa M."/>
        </authorList>
    </citation>
    <scope>NUCLEOTIDE SEQUENCE [LARGE SCALE GENOMIC DNA]</scope>
</reference>
<gene>
    <name evidence="2" type="ORF">RFI_06893</name>
</gene>
<feature type="region of interest" description="Disordered" evidence="1">
    <location>
        <begin position="367"/>
        <end position="412"/>
    </location>
</feature>
<evidence type="ECO:0000256" key="1">
    <source>
        <dbReference type="SAM" id="MobiDB-lite"/>
    </source>
</evidence>
<accession>X6NY55</accession>